<reference evidence="12" key="1">
    <citation type="submission" date="2014-03" db="EMBL/GenBank/DDBJ databases">
        <authorList>
            <person name="Casaregola S."/>
        </authorList>
    </citation>
    <scope>NUCLEOTIDE SEQUENCE [LARGE SCALE GENOMIC DNA]</scope>
    <source>
        <strain evidence="12">CLIB 918</strain>
    </source>
</reference>
<evidence type="ECO:0000313" key="13">
    <source>
        <dbReference type="Proteomes" id="UP000242525"/>
    </source>
</evidence>
<dbReference type="AlphaFoldDB" id="A0A0J9X9K9"/>
<dbReference type="SUPFAM" id="SSF103506">
    <property type="entry name" value="Mitochondrial carrier"/>
    <property type="match status" value="1"/>
</dbReference>
<gene>
    <name evidence="12" type="ORF">BN980_GECA05s02584g</name>
</gene>
<dbReference type="PROSITE" id="PS50920">
    <property type="entry name" value="SOLCAR"/>
    <property type="match status" value="3"/>
</dbReference>
<name>A0A0J9X9K9_GEOCN</name>
<dbReference type="GO" id="GO:0055085">
    <property type="term" value="P:transmembrane transport"/>
    <property type="evidence" value="ECO:0007669"/>
    <property type="project" value="InterPro"/>
</dbReference>
<evidence type="ECO:0000256" key="10">
    <source>
        <dbReference type="RuleBase" id="RU000488"/>
    </source>
</evidence>
<dbReference type="EMBL" id="CCBN010000005">
    <property type="protein sequence ID" value="CDO53494.1"/>
    <property type="molecule type" value="Genomic_DNA"/>
</dbReference>
<dbReference type="PRINTS" id="PR00926">
    <property type="entry name" value="MITOCARRIER"/>
</dbReference>
<feature type="region of interest" description="Disordered" evidence="11">
    <location>
        <begin position="1"/>
        <end position="23"/>
    </location>
</feature>
<dbReference type="Pfam" id="PF00153">
    <property type="entry name" value="Mito_carr"/>
    <property type="match status" value="3"/>
</dbReference>
<accession>A0A0J9X9K9</accession>
<dbReference type="PANTHER" id="PTHR24089">
    <property type="entry name" value="SOLUTE CARRIER FAMILY 25"/>
    <property type="match status" value="1"/>
</dbReference>
<dbReference type="InterPro" id="IPR023395">
    <property type="entry name" value="MCP_dom_sf"/>
</dbReference>
<evidence type="ECO:0000256" key="5">
    <source>
        <dbReference type="ARBA" id="ARBA00022792"/>
    </source>
</evidence>
<evidence type="ECO:0000256" key="1">
    <source>
        <dbReference type="ARBA" id="ARBA00004448"/>
    </source>
</evidence>
<keyword evidence="4" id="KW-0677">Repeat</keyword>
<dbReference type="Gene3D" id="1.50.40.10">
    <property type="entry name" value="Mitochondrial carrier domain"/>
    <property type="match status" value="1"/>
</dbReference>
<keyword evidence="13" id="KW-1185">Reference proteome</keyword>
<dbReference type="Proteomes" id="UP000242525">
    <property type="component" value="Unassembled WGS sequence"/>
</dbReference>
<comment type="subcellular location">
    <subcellularLocation>
        <location evidence="1">Mitochondrion inner membrane</location>
        <topology evidence="1">Multi-pass membrane protein</topology>
    </subcellularLocation>
</comment>
<keyword evidence="6" id="KW-1133">Transmembrane helix</keyword>
<evidence type="ECO:0000256" key="11">
    <source>
        <dbReference type="SAM" id="MobiDB-lite"/>
    </source>
</evidence>
<evidence type="ECO:0000256" key="2">
    <source>
        <dbReference type="ARBA" id="ARBA00022448"/>
    </source>
</evidence>
<feature type="compositionally biased region" description="Polar residues" evidence="11">
    <location>
        <begin position="1"/>
        <end position="21"/>
    </location>
</feature>
<evidence type="ECO:0000313" key="12">
    <source>
        <dbReference type="EMBL" id="CDO53494.1"/>
    </source>
</evidence>
<keyword evidence="5" id="KW-0999">Mitochondrion inner membrane</keyword>
<keyword evidence="3 9" id="KW-0812">Transmembrane</keyword>
<sequence length="361" mass="39534">MSSSKPDAATQSDQNKSLNVGSGNGTSLGSDSSISSFESVICGGTAGLVSRMVIAPLDVVKIRFQLHFDPKQNNVKLAPSTPAAAVRFKIYHQLVSIFKQEGITALWKGNVPAEIMYVLYGATQFTTYRVVSNSVKSVYPTIPDPTLSFVSGAASGLMATTITYPFDLLRTRFAVQGAAGSDRIYRSLPYAISHIYKNEGLTGYFRGLIPALISVVPYMGLMFTSYNQTRRLLEYIAPTQSGPDAKFTDIHPLIISHEAIAGFTAGVISKGAVFPFDLLRKRLQVQGPTRSHYMAGTIPLYPKNPIACALYILKREGISSFYRGFFVSLLKSAPASAMTMWTFENSLYLLRFLKSNGYLNY</sequence>
<keyword evidence="2 10" id="KW-0813">Transport</keyword>
<proteinExistence type="inferred from homology"/>
<evidence type="ECO:0000256" key="7">
    <source>
        <dbReference type="ARBA" id="ARBA00023128"/>
    </source>
</evidence>
<evidence type="ECO:0000256" key="8">
    <source>
        <dbReference type="ARBA" id="ARBA00023136"/>
    </source>
</evidence>
<evidence type="ECO:0000256" key="9">
    <source>
        <dbReference type="PROSITE-ProRule" id="PRU00282"/>
    </source>
</evidence>
<comment type="similarity">
    <text evidence="10">Belongs to the mitochondrial carrier (TC 2.A.29) family.</text>
</comment>
<keyword evidence="7" id="KW-0496">Mitochondrion</keyword>
<evidence type="ECO:0000256" key="4">
    <source>
        <dbReference type="ARBA" id="ARBA00022737"/>
    </source>
</evidence>
<evidence type="ECO:0000256" key="3">
    <source>
        <dbReference type="ARBA" id="ARBA00022692"/>
    </source>
</evidence>
<dbReference type="InterPro" id="IPR002067">
    <property type="entry name" value="MCP"/>
</dbReference>
<dbReference type="GO" id="GO:0005743">
    <property type="term" value="C:mitochondrial inner membrane"/>
    <property type="evidence" value="ECO:0007669"/>
    <property type="project" value="UniProtKB-SubCell"/>
</dbReference>
<dbReference type="STRING" id="1173061.A0A0J9X9K9"/>
<organism evidence="12 13">
    <name type="scientific">Geotrichum candidum</name>
    <name type="common">Oospora lactis</name>
    <name type="synonym">Dipodascus geotrichum</name>
    <dbReference type="NCBI Taxonomy" id="1173061"/>
    <lineage>
        <taxon>Eukaryota</taxon>
        <taxon>Fungi</taxon>
        <taxon>Dikarya</taxon>
        <taxon>Ascomycota</taxon>
        <taxon>Saccharomycotina</taxon>
        <taxon>Dipodascomycetes</taxon>
        <taxon>Dipodascales</taxon>
        <taxon>Dipodascaceae</taxon>
        <taxon>Geotrichum</taxon>
    </lineage>
</organism>
<evidence type="ECO:0000256" key="6">
    <source>
        <dbReference type="ARBA" id="ARBA00022989"/>
    </source>
</evidence>
<feature type="repeat" description="Solcar" evidence="9">
    <location>
        <begin position="34"/>
        <end position="134"/>
    </location>
</feature>
<keyword evidence="8 9" id="KW-0472">Membrane</keyword>
<feature type="repeat" description="Solcar" evidence="9">
    <location>
        <begin position="253"/>
        <end position="349"/>
    </location>
</feature>
<dbReference type="OrthoDB" id="18574at2759"/>
<dbReference type="InterPro" id="IPR018108">
    <property type="entry name" value="MCP_transmembrane"/>
</dbReference>
<protein>
    <submittedName>
        <fullName evidence="12">Similar to Saccharomyces cerevisiae YBR192W RIM2 Mitochondrial pyrimidine nucleotide transporter</fullName>
    </submittedName>
</protein>
<comment type="caution">
    <text evidence="12">The sequence shown here is derived from an EMBL/GenBank/DDBJ whole genome shotgun (WGS) entry which is preliminary data.</text>
</comment>
<feature type="repeat" description="Solcar" evidence="9">
    <location>
        <begin position="143"/>
        <end position="232"/>
    </location>
</feature>